<feature type="compositionally biased region" description="Polar residues" evidence="1">
    <location>
        <begin position="258"/>
        <end position="267"/>
    </location>
</feature>
<feature type="compositionally biased region" description="Basic and acidic residues" evidence="1">
    <location>
        <begin position="82"/>
        <end position="91"/>
    </location>
</feature>
<dbReference type="Proteomes" id="UP000026961">
    <property type="component" value="Chromosome 9"/>
</dbReference>
<dbReference type="PANTHER" id="PTHR34055:SF16">
    <property type="entry name" value="OS09G0491596 PROTEIN"/>
    <property type="match status" value="1"/>
</dbReference>
<keyword evidence="3" id="KW-1185">Reference proteome</keyword>
<feature type="compositionally biased region" description="Basic and acidic residues" evidence="1">
    <location>
        <begin position="222"/>
        <end position="232"/>
    </location>
</feature>
<dbReference type="EnsemblPlants" id="OGLUM09G15440.1">
    <property type="protein sequence ID" value="OGLUM09G15440.1"/>
    <property type="gene ID" value="OGLUM09G15440"/>
</dbReference>
<sequence>MGRPRGGKGRKSTEAAKADDGSSSGGGGEEVIPAYKRRGRPQQQKHHHLKDDHAAGDDEDEDDDSVAKTEEEEEEEEEEHDDIAKIDDDAAKTTAAAAAAPQASKAGSSKAAAQNPGRKRRRQLKRGSDNSNSNSASAIERRRRKDGGEPSSSRQQNGFRQHGSRRKNSTPRRAAEAGVECNSLTVGMAREISLAPTAAAAPARIRRRRQLHLFSVATDAHEVSAGERREHGGGSSTSSVSPPMHTRFHDTEKDRETSQVSHDSTNVSSMKPAGTMIAVKILTVLMVLLSFTDFYCLSPRFLNRAFSACCPPTGVKFIDASFLCQTLYYFDCKIISLQNTILRMFHQEAEEPADDEGAAGKKQGMARDSDEVSPGCRGADGRCSRRWKEVRNRALSRRIRHDGEKPVDGARAGGRKRVIARGGERFRGGFAEMRGSRRLASAGRHSHFAAMHAGGG</sequence>
<name>A0A0E0B4P3_9ORYZ</name>
<evidence type="ECO:0000256" key="1">
    <source>
        <dbReference type="SAM" id="MobiDB-lite"/>
    </source>
</evidence>
<reference evidence="2" key="1">
    <citation type="submission" date="2015-04" db="UniProtKB">
        <authorList>
            <consortium name="EnsemblPlants"/>
        </authorList>
    </citation>
    <scope>IDENTIFICATION</scope>
</reference>
<feature type="compositionally biased region" description="Acidic residues" evidence="1">
    <location>
        <begin position="57"/>
        <end position="81"/>
    </location>
</feature>
<proteinExistence type="predicted"/>
<feature type="compositionally biased region" description="Basic and acidic residues" evidence="1">
    <location>
        <begin position="247"/>
        <end position="257"/>
    </location>
</feature>
<dbReference type="HOGENOM" id="CLU_600480_0_0_1"/>
<organism evidence="2">
    <name type="scientific">Oryza glumipatula</name>
    <dbReference type="NCBI Taxonomy" id="40148"/>
    <lineage>
        <taxon>Eukaryota</taxon>
        <taxon>Viridiplantae</taxon>
        <taxon>Streptophyta</taxon>
        <taxon>Embryophyta</taxon>
        <taxon>Tracheophyta</taxon>
        <taxon>Spermatophyta</taxon>
        <taxon>Magnoliopsida</taxon>
        <taxon>Liliopsida</taxon>
        <taxon>Poales</taxon>
        <taxon>Poaceae</taxon>
        <taxon>BOP clade</taxon>
        <taxon>Oryzoideae</taxon>
        <taxon>Oryzeae</taxon>
        <taxon>Oryzinae</taxon>
        <taxon>Oryza</taxon>
    </lineage>
</organism>
<feature type="region of interest" description="Disordered" evidence="1">
    <location>
        <begin position="1"/>
        <end position="178"/>
    </location>
</feature>
<reference evidence="2" key="2">
    <citation type="submission" date="2018-05" db="EMBL/GenBank/DDBJ databases">
        <title>OgluRS3 (Oryza glumaepatula Reference Sequence Version 3).</title>
        <authorList>
            <person name="Zhang J."/>
            <person name="Kudrna D."/>
            <person name="Lee S."/>
            <person name="Talag J."/>
            <person name="Welchert J."/>
            <person name="Wing R.A."/>
        </authorList>
    </citation>
    <scope>NUCLEOTIDE SEQUENCE [LARGE SCALE GENOMIC DNA]</scope>
</reference>
<dbReference type="AlphaFoldDB" id="A0A0E0B4P3"/>
<feature type="compositionally biased region" description="Low complexity" evidence="1">
    <location>
        <begin position="92"/>
        <end position="113"/>
    </location>
</feature>
<dbReference type="Gramene" id="OGLUM09G15440.1">
    <property type="protein sequence ID" value="OGLUM09G15440.1"/>
    <property type="gene ID" value="OGLUM09G15440"/>
</dbReference>
<protein>
    <submittedName>
        <fullName evidence="2">Uncharacterized protein</fullName>
    </submittedName>
</protein>
<accession>A0A0E0B4P3</accession>
<dbReference type="PANTHER" id="PTHR34055">
    <property type="entry name" value="OS09G0491596 PROTEIN"/>
    <property type="match status" value="1"/>
</dbReference>
<feature type="compositionally biased region" description="Low complexity" evidence="1">
    <location>
        <begin position="129"/>
        <end position="138"/>
    </location>
</feature>
<feature type="region of interest" description="Disordered" evidence="1">
    <location>
        <begin position="222"/>
        <end position="267"/>
    </location>
</feature>
<feature type="compositionally biased region" description="Basic residues" evidence="1">
    <location>
        <begin position="1"/>
        <end position="10"/>
    </location>
</feature>
<evidence type="ECO:0000313" key="3">
    <source>
        <dbReference type="Proteomes" id="UP000026961"/>
    </source>
</evidence>
<feature type="compositionally biased region" description="Basic and acidic residues" evidence="1">
    <location>
        <begin position="11"/>
        <end position="20"/>
    </location>
</feature>
<evidence type="ECO:0000313" key="2">
    <source>
        <dbReference type="EnsemblPlants" id="OGLUM09G15440.1"/>
    </source>
</evidence>
<feature type="compositionally biased region" description="Basic residues" evidence="1">
    <location>
        <begin position="35"/>
        <end position="48"/>
    </location>
</feature>
<feature type="compositionally biased region" description="Polar residues" evidence="1">
    <location>
        <begin position="150"/>
        <end position="159"/>
    </location>
</feature>
<feature type="region of interest" description="Disordered" evidence="1">
    <location>
        <begin position="352"/>
        <end position="380"/>
    </location>
</feature>